<proteinExistence type="predicted"/>
<dbReference type="Proteomes" id="UP000283734">
    <property type="component" value="Unassembled WGS sequence"/>
</dbReference>
<name>A0A418XVZ5_9GAMM</name>
<evidence type="ECO:0000313" key="2">
    <source>
        <dbReference type="EMBL" id="RJG16921.1"/>
    </source>
</evidence>
<organism evidence="2 3">
    <name type="scientific">Alcanivorax profundi</name>
    <dbReference type="NCBI Taxonomy" id="2338368"/>
    <lineage>
        <taxon>Bacteria</taxon>
        <taxon>Pseudomonadati</taxon>
        <taxon>Pseudomonadota</taxon>
        <taxon>Gammaproteobacteria</taxon>
        <taxon>Oceanospirillales</taxon>
        <taxon>Alcanivoracaceae</taxon>
        <taxon>Alcanivorax</taxon>
    </lineage>
</organism>
<feature type="compositionally biased region" description="Low complexity" evidence="1">
    <location>
        <begin position="65"/>
        <end position="92"/>
    </location>
</feature>
<evidence type="ECO:0000256" key="1">
    <source>
        <dbReference type="SAM" id="MobiDB-lite"/>
    </source>
</evidence>
<feature type="region of interest" description="Disordered" evidence="1">
    <location>
        <begin position="18"/>
        <end position="95"/>
    </location>
</feature>
<comment type="caution">
    <text evidence="2">The sequence shown here is derived from an EMBL/GenBank/DDBJ whole genome shotgun (WGS) entry which is preliminary data.</text>
</comment>
<protein>
    <submittedName>
        <fullName evidence="2">Uncharacterized protein</fullName>
    </submittedName>
</protein>
<evidence type="ECO:0000313" key="3">
    <source>
        <dbReference type="Proteomes" id="UP000283734"/>
    </source>
</evidence>
<keyword evidence="3" id="KW-1185">Reference proteome</keyword>
<sequence>MNNERDTRKQDLLRELGDVQSLLDDMDKPPLLEPAEAPQAAPVNNRLNSDQIRKLASERSNPFLPTASQPATHPAPATASPAAPTLSAPRPTLSNTDIDRVIDELVAEALPKLEKALRLRLRDALRRKN</sequence>
<dbReference type="AlphaFoldDB" id="A0A418XVZ5"/>
<dbReference type="EMBL" id="QYYA01000004">
    <property type="protein sequence ID" value="RJG16921.1"/>
    <property type="molecule type" value="Genomic_DNA"/>
</dbReference>
<accession>A0A418XVZ5</accession>
<gene>
    <name evidence="2" type="ORF">D4A39_13890</name>
</gene>
<feature type="compositionally biased region" description="Low complexity" evidence="1">
    <location>
        <begin position="33"/>
        <end position="42"/>
    </location>
</feature>
<reference evidence="2 3" key="1">
    <citation type="submission" date="2018-09" db="EMBL/GenBank/DDBJ databases">
        <title>Alcanivorax profundi sp. nov., isolated from 1000 m-depth seawater of the Mariana Trench.</title>
        <authorList>
            <person name="Liu J."/>
        </authorList>
    </citation>
    <scope>NUCLEOTIDE SEQUENCE [LARGE SCALE GENOMIC DNA]</scope>
    <source>
        <strain evidence="2 3">MTEO17</strain>
    </source>
</reference>